<dbReference type="KEGG" id="nml:Namu_2025"/>
<dbReference type="SUPFAM" id="SSF48008">
    <property type="entry name" value="GntR ligand-binding domain-like"/>
    <property type="match status" value="1"/>
</dbReference>
<dbReference type="SMART" id="SM00895">
    <property type="entry name" value="FCD"/>
    <property type="match status" value="1"/>
</dbReference>
<reference evidence="6" key="1">
    <citation type="submission" date="2009-09" db="EMBL/GenBank/DDBJ databases">
        <title>The complete genome of Nakamurella multipartita DSM 44233.</title>
        <authorList>
            <consortium name="US DOE Joint Genome Institute (JGI-PGF)"/>
            <person name="Lucas S."/>
            <person name="Copeland A."/>
            <person name="Lapidus A."/>
            <person name="Glavina del Rio T."/>
            <person name="Dalin E."/>
            <person name="Tice H."/>
            <person name="Bruce D."/>
            <person name="Goodwin L."/>
            <person name="Pitluck S."/>
            <person name="Kyrpides N."/>
            <person name="Mavromatis K."/>
            <person name="Ivanova N."/>
            <person name="Ovchinnikova G."/>
            <person name="Sims D."/>
            <person name="Meincke L."/>
            <person name="Brettin T."/>
            <person name="Detter J.C."/>
            <person name="Han C."/>
            <person name="Larimer F."/>
            <person name="Land M."/>
            <person name="Hauser L."/>
            <person name="Markowitz V."/>
            <person name="Cheng J.-F."/>
            <person name="Hugenholtz P."/>
            <person name="Woyke T."/>
            <person name="Wu D."/>
            <person name="Klenk H.-P."/>
            <person name="Eisen J.A."/>
        </authorList>
    </citation>
    <scope>NUCLEOTIDE SEQUENCE [LARGE SCALE GENOMIC DNA]</scope>
    <source>
        <strain evidence="6">ATCC 700099 / DSM 44233 / CIP 104796 / JCM 9543 / NBRC 105858 / Y-104</strain>
    </source>
</reference>
<dbReference type="InterPro" id="IPR000524">
    <property type="entry name" value="Tscrpt_reg_HTH_GntR"/>
</dbReference>
<dbReference type="InParanoid" id="C8XI39"/>
<dbReference type="GO" id="GO:0003677">
    <property type="term" value="F:DNA binding"/>
    <property type="evidence" value="ECO:0007669"/>
    <property type="project" value="UniProtKB-KW"/>
</dbReference>
<gene>
    <name evidence="5" type="ordered locus">Namu_2025</name>
</gene>
<dbReference type="Pfam" id="PF07729">
    <property type="entry name" value="FCD"/>
    <property type="match status" value="1"/>
</dbReference>
<dbReference type="PANTHER" id="PTHR43537">
    <property type="entry name" value="TRANSCRIPTIONAL REGULATOR, GNTR FAMILY"/>
    <property type="match status" value="1"/>
</dbReference>
<dbReference type="CDD" id="cd07377">
    <property type="entry name" value="WHTH_GntR"/>
    <property type="match status" value="1"/>
</dbReference>
<dbReference type="Proteomes" id="UP000002218">
    <property type="component" value="Chromosome"/>
</dbReference>
<keyword evidence="3" id="KW-0804">Transcription</keyword>
<feature type="domain" description="HTH gntR-type" evidence="4">
    <location>
        <begin position="14"/>
        <end position="81"/>
    </location>
</feature>
<keyword evidence="2" id="KW-0238">DNA-binding</keyword>
<keyword evidence="6" id="KW-1185">Reference proteome</keyword>
<name>C8XI39_NAKMY</name>
<dbReference type="InterPro" id="IPR036388">
    <property type="entry name" value="WH-like_DNA-bd_sf"/>
</dbReference>
<evidence type="ECO:0000313" key="6">
    <source>
        <dbReference type="Proteomes" id="UP000002218"/>
    </source>
</evidence>
<protein>
    <submittedName>
        <fullName evidence="5">Transcriptional regulator, GntR family</fullName>
    </submittedName>
</protein>
<keyword evidence="1" id="KW-0805">Transcription regulation</keyword>
<dbReference type="SUPFAM" id="SSF46785">
    <property type="entry name" value="Winged helix' DNA-binding domain"/>
    <property type="match status" value="1"/>
</dbReference>
<evidence type="ECO:0000256" key="1">
    <source>
        <dbReference type="ARBA" id="ARBA00023015"/>
    </source>
</evidence>
<dbReference type="HOGENOM" id="CLU_017584_5_3_11"/>
<dbReference type="Gene3D" id="1.20.120.530">
    <property type="entry name" value="GntR ligand-binding domain-like"/>
    <property type="match status" value="1"/>
</dbReference>
<evidence type="ECO:0000256" key="2">
    <source>
        <dbReference type="ARBA" id="ARBA00023125"/>
    </source>
</evidence>
<dbReference type="Gene3D" id="1.10.10.10">
    <property type="entry name" value="Winged helix-like DNA-binding domain superfamily/Winged helix DNA-binding domain"/>
    <property type="match status" value="1"/>
</dbReference>
<dbReference type="GO" id="GO:0003700">
    <property type="term" value="F:DNA-binding transcription factor activity"/>
    <property type="evidence" value="ECO:0007669"/>
    <property type="project" value="InterPro"/>
</dbReference>
<evidence type="ECO:0000313" key="5">
    <source>
        <dbReference type="EMBL" id="ACV78408.1"/>
    </source>
</evidence>
<evidence type="ECO:0000259" key="4">
    <source>
        <dbReference type="PROSITE" id="PS50949"/>
    </source>
</evidence>
<accession>C8XI39</accession>
<dbReference type="eggNOG" id="COG1802">
    <property type="taxonomic scope" value="Bacteria"/>
</dbReference>
<dbReference type="AlphaFoldDB" id="C8XI39"/>
<dbReference type="PANTHER" id="PTHR43537:SF45">
    <property type="entry name" value="GNTR FAMILY REGULATORY PROTEIN"/>
    <property type="match status" value="1"/>
</dbReference>
<dbReference type="Pfam" id="PF00392">
    <property type="entry name" value="GntR"/>
    <property type="match status" value="1"/>
</dbReference>
<dbReference type="EMBL" id="CP001737">
    <property type="protein sequence ID" value="ACV78408.1"/>
    <property type="molecule type" value="Genomic_DNA"/>
</dbReference>
<sequence>MSADPTPGDDLFAPSLVEATTRRLRNEILSGALAPGERIIEEQICQRFSISRAPVRESLRLLVQQGLVEHLPRRGARVATWSEEDIRQLFEIRAVLERHAIITAMPLVFDGGDDPLAPVRARLEQMRAAEESDDELERDDAHRAFHAAIVALAGNRQLDLTLEPILIKLQRPMAINLRLEANLVGPGEGIRRHAALVTALESNDTDVVLAALAEHGGQRYLKYRRDAAAVAG</sequence>
<dbReference type="SMART" id="SM00345">
    <property type="entry name" value="HTH_GNTR"/>
    <property type="match status" value="1"/>
</dbReference>
<dbReference type="OrthoDB" id="5182935at2"/>
<dbReference type="PROSITE" id="PS50949">
    <property type="entry name" value="HTH_GNTR"/>
    <property type="match status" value="1"/>
</dbReference>
<dbReference type="InterPro" id="IPR008920">
    <property type="entry name" value="TF_FadR/GntR_C"/>
</dbReference>
<proteinExistence type="predicted"/>
<dbReference type="InterPro" id="IPR011711">
    <property type="entry name" value="GntR_C"/>
</dbReference>
<dbReference type="STRING" id="479431.Namu_2025"/>
<organism evidence="5 6">
    <name type="scientific">Nakamurella multipartita (strain ATCC 700099 / DSM 44233 / CIP 104796 / JCM 9543 / NBRC 105858 / Y-104)</name>
    <name type="common">Microsphaera multipartita</name>
    <dbReference type="NCBI Taxonomy" id="479431"/>
    <lineage>
        <taxon>Bacteria</taxon>
        <taxon>Bacillati</taxon>
        <taxon>Actinomycetota</taxon>
        <taxon>Actinomycetes</taxon>
        <taxon>Nakamurellales</taxon>
        <taxon>Nakamurellaceae</taxon>
        <taxon>Nakamurella</taxon>
    </lineage>
</organism>
<dbReference type="InterPro" id="IPR036390">
    <property type="entry name" value="WH_DNA-bd_sf"/>
</dbReference>
<evidence type="ECO:0000256" key="3">
    <source>
        <dbReference type="ARBA" id="ARBA00023163"/>
    </source>
</evidence>
<reference evidence="5 6" key="2">
    <citation type="journal article" date="2010" name="Stand. Genomic Sci.">
        <title>Complete genome sequence of Nakamurella multipartita type strain (Y-104).</title>
        <authorList>
            <person name="Tice H."/>
            <person name="Mayilraj S."/>
            <person name="Sims D."/>
            <person name="Lapidus A."/>
            <person name="Nolan M."/>
            <person name="Lucas S."/>
            <person name="Glavina Del Rio T."/>
            <person name="Copeland A."/>
            <person name="Cheng J.F."/>
            <person name="Meincke L."/>
            <person name="Bruce D."/>
            <person name="Goodwin L."/>
            <person name="Pitluck S."/>
            <person name="Ivanova N."/>
            <person name="Mavromatis K."/>
            <person name="Ovchinnikova G."/>
            <person name="Pati A."/>
            <person name="Chen A."/>
            <person name="Palaniappan K."/>
            <person name="Land M."/>
            <person name="Hauser L."/>
            <person name="Chang Y.J."/>
            <person name="Jeffries C.D."/>
            <person name="Detter J.C."/>
            <person name="Brettin T."/>
            <person name="Rohde M."/>
            <person name="Goker M."/>
            <person name="Bristow J."/>
            <person name="Eisen J.A."/>
            <person name="Markowitz V."/>
            <person name="Hugenholtz P."/>
            <person name="Kyrpides N.C."/>
            <person name="Klenk H.P."/>
            <person name="Chen F."/>
        </authorList>
    </citation>
    <scope>NUCLEOTIDE SEQUENCE [LARGE SCALE GENOMIC DNA]</scope>
    <source>
        <strain evidence="6">ATCC 700099 / DSM 44233 / CIP 104796 / JCM 9543 / NBRC 105858 / Y-104</strain>
    </source>
</reference>
<dbReference type="RefSeq" id="WP_015747306.1">
    <property type="nucleotide sequence ID" value="NC_013235.1"/>
</dbReference>